<dbReference type="RefSeq" id="WP_264434232.1">
    <property type="nucleotide sequence ID" value="NZ_CP081495.1"/>
</dbReference>
<organism evidence="1 2">
    <name type="scientific">Flavobacterium agricola</name>
    <dbReference type="NCBI Taxonomy" id="2870839"/>
    <lineage>
        <taxon>Bacteria</taxon>
        <taxon>Pseudomonadati</taxon>
        <taxon>Bacteroidota</taxon>
        <taxon>Flavobacteriia</taxon>
        <taxon>Flavobacteriales</taxon>
        <taxon>Flavobacteriaceae</taxon>
        <taxon>Flavobacterium</taxon>
    </lineage>
</organism>
<accession>A0ABY6LZL9</accession>
<evidence type="ECO:0000313" key="2">
    <source>
        <dbReference type="Proteomes" id="UP001163328"/>
    </source>
</evidence>
<dbReference type="EMBL" id="CP081495">
    <property type="protein sequence ID" value="UYW01758.1"/>
    <property type="molecule type" value="Genomic_DNA"/>
</dbReference>
<name>A0ABY6LZL9_9FLAO</name>
<proteinExistence type="predicted"/>
<sequence length="71" mass="8264">MMAVIEELISMKAVKNKTDFCRKIEMSPETIGKINRGVNHFTTVQIQKTCDLFKVNANFIFGIEDKMFYKK</sequence>
<gene>
    <name evidence="1" type="ORF">K5I29_02210</name>
</gene>
<dbReference type="Proteomes" id="UP001163328">
    <property type="component" value="Chromosome"/>
</dbReference>
<protein>
    <recommendedName>
        <fullName evidence="3">HTH cro/C1-type domain-containing protein</fullName>
    </recommendedName>
</protein>
<dbReference type="InterPro" id="IPR010982">
    <property type="entry name" value="Lambda_DNA-bd_dom_sf"/>
</dbReference>
<reference evidence="1" key="1">
    <citation type="submission" date="2021-08" db="EMBL/GenBank/DDBJ databases">
        <title>Flavobacterium sp. strain CC-SYL302.</title>
        <authorList>
            <person name="Lin S.-Y."/>
            <person name="Lee T.-H."/>
            <person name="Young C.-C."/>
        </authorList>
    </citation>
    <scope>NUCLEOTIDE SEQUENCE</scope>
    <source>
        <strain evidence="1">CC-SYL302</strain>
    </source>
</reference>
<keyword evidence="2" id="KW-1185">Reference proteome</keyword>
<dbReference type="SUPFAM" id="SSF47413">
    <property type="entry name" value="lambda repressor-like DNA-binding domains"/>
    <property type="match status" value="1"/>
</dbReference>
<evidence type="ECO:0000313" key="1">
    <source>
        <dbReference type="EMBL" id="UYW01758.1"/>
    </source>
</evidence>
<evidence type="ECO:0008006" key="3">
    <source>
        <dbReference type="Google" id="ProtNLM"/>
    </source>
</evidence>